<protein>
    <recommendedName>
        <fullName evidence="3">BclA C-terminal domain-containing protein</fullName>
    </recommendedName>
</protein>
<gene>
    <name evidence="1" type="ORF">SAMN02745207_00642</name>
</gene>
<dbReference type="Gene3D" id="2.60.120.40">
    <property type="match status" value="1"/>
</dbReference>
<evidence type="ECO:0008006" key="3">
    <source>
        <dbReference type="Google" id="ProtNLM"/>
    </source>
</evidence>
<dbReference type="EMBL" id="FQXM01000003">
    <property type="protein sequence ID" value="SHH28084.1"/>
    <property type="molecule type" value="Genomic_DNA"/>
</dbReference>
<organism evidence="1 2">
    <name type="scientific">Clostridium grantii DSM 8605</name>
    <dbReference type="NCBI Taxonomy" id="1121316"/>
    <lineage>
        <taxon>Bacteria</taxon>
        <taxon>Bacillati</taxon>
        <taxon>Bacillota</taxon>
        <taxon>Clostridia</taxon>
        <taxon>Eubacteriales</taxon>
        <taxon>Clostridiaceae</taxon>
        <taxon>Clostridium</taxon>
    </lineage>
</organism>
<keyword evidence="2" id="KW-1185">Reference proteome</keyword>
<evidence type="ECO:0000313" key="2">
    <source>
        <dbReference type="Proteomes" id="UP000184447"/>
    </source>
</evidence>
<dbReference type="STRING" id="1121316.SAMN02745207_00642"/>
<dbReference type="OrthoDB" id="1953023at2"/>
<dbReference type="InterPro" id="IPR008983">
    <property type="entry name" value="Tumour_necrosis_fac-like_dom"/>
</dbReference>
<name>A0A1M5RP57_9CLOT</name>
<accession>A0A1M5RP57</accession>
<proteinExistence type="predicted"/>
<evidence type="ECO:0000313" key="1">
    <source>
        <dbReference type="EMBL" id="SHH28084.1"/>
    </source>
</evidence>
<dbReference type="Proteomes" id="UP000184447">
    <property type="component" value="Unassembled WGS sequence"/>
</dbReference>
<dbReference type="RefSeq" id="WP_073336934.1">
    <property type="nucleotide sequence ID" value="NZ_FQXM01000003.1"/>
</dbReference>
<sequence>MAKNCKCNGSNLGWCMAWLCDEDVPPETTCDVGYFFSYEEGKQDPATAFDFPETAITRGGITQGANTTEVNIANTGVYEVTYIVTTNNASAVRYGVQLNADPIMMQTIYAGGQSKYRGGQAFIEVTTAPSILKLISIDDITLDSDGGQYISISLIIKKVCEL</sequence>
<dbReference type="AlphaFoldDB" id="A0A1M5RP57"/>
<reference evidence="1 2" key="1">
    <citation type="submission" date="2016-11" db="EMBL/GenBank/DDBJ databases">
        <authorList>
            <person name="Jaros S."/>
            <person name="Januszkiewicz K."/>
            <person name="Wedrychowicz H."/>
        </authorList>
    </citation>
    <scope>NUCLEOTIDE SEQUENCE [LARGE SCALE GENOMIC DNA]</scope>
    <source>
        <strain evidence="1 2">DSM 8605</strain>
    </source>
</reference>